<reference evidence="4 5" key="1">
    <citation type="submission" date="2021-03" db="EMBL/GenBank/DDBJ databases">
        <title>Paenibacillus artemisicola MWE-103 whole genome sequence.</title>
        <authorList>
            <person name="Ham Y.J."/>
        </authorList>
    </citation>
    <scope>NUCLEOTIDE SEQUENCE [LARGE SCALE GENOMIC DNA]</scope>
    <source>
        <strain evidence="4 5">MWE-103</strain>
    </source>
</reference>
<feature type="domain" description="DUF7507" evidence="3">
    <location>
        <begin position="995"/>
        <end position="1062"/>
    </location>
</feature>
<accession>A0ABS3WDV6</accession>
<feature type="domain" description="DUF7507" evidence="3">
    <location>
        <begin position="789"/>
        <end position="877"/>
    </location>
</feature>
<dbReference type="InterPro" id="IPR047589">
    <property type="entry name" value="DUF11_rpt"/>
</dbReference>
<comment type="caution">
    <text evidence="4">The sequence shown here is derived from an EMBL/GenBank/DDBJ whole genome shotgun (WGS) entry which is preliminary data.</text>
</comment>
<organism evidence="4 5">
    <name type="scientific">Paenibacillus artemisiicola</name>
    <dbReference type="NCBI Taxonomy" id="1172618"/>
    <lineage>
        <taxon>Bacteria</taxon>
        <taxon>Bacillati</taxon>
        <taxon>Bacillota</taxon>
        <taxon>Bacilli</taxon>
        <taxon>Bacillales</taxon>
        <taxon>Paenibacillaceae</taxon>
        <taxon>Paenibacillus</taxon>
    </lineage>
</organism>
<evidence type="ECO:0000313" key="5">
    <source>
        <dbReference type="Proteomes" id="UP000670947"/>
    </source>
</evidence>
<feature type="domain" description="DUF7507" evidence="3">
    <location>
        <begin position="587"/>
        <end position="668"/>
    </location>
</feature>
<dbReference type="Pfam" id="PF24346">
    <property type="entry name" value="DUF7507"/>
    <property type="match status" value="8"/>
</dbReference>
<dbReference type="Pfam" id="PF01345">
    <property type="entry name" value="DUF11"/>
    <property type="match status" value="1"/>
</dbReference>
<dbReference type="EMBL" id="JAGGDJ010000019">
    <property type="protein sequence ID" value="MBO7746505.1"/>
    <property type="molecule type" value="Genomic_DNA"/>
</dbReference>
<evidence type="ECO:0000259" key="2">
    <source>
        <dbReference type="Pfam" id="PF20597"/>
    </source>
</evidence>
<evidence type="ECO:0000313" key="4">
    <source>
        <dbReference type="EMBL" id="MBO7746505.1"/>
    </source>
</evidence>
<name>A0ABS3WDV6_9BACL</name>
<dbReference type="InterPro" id="IPR055354">
    <property type="entry name" value="DUF7507"/>
</dbReference>
<keyword evidence="5" id="KW-1185">Reference proteome</keyword>
<dbReference type="InterPro" id="IPR001434">
    <property type="entry name" value="OmcB-like_DUF11"/>
</dbReference>
<dbReference type="NCBIfam" id="TIGR04215">
    <property type="entry name" value="choice_anch_A"/>
    <property type="match status" value="1"/>
</dbReference>
<evidence type="ECO:0000259" key="1">
    <source>
        <dbReference type="Pfam" id="PF01345"/>
    </source>
</evidence>
<dbReference type="PANTHER" id="PTHR34819">
    <property type="entry name" value="LARGE CYSTEINE-RICH PERIPLASMIC PROTEIN OMCB"/>
    <property type="match status" value="1"/>
</dbReference>
<proteinExistence type="predicted"/>
<feature type="domain" description="DUF7507" evidence="3">
    <location>
        <begin position="1200"/>
        <end position="1255"/>
    </location>
</feature>
<dbReference type="Pfam" id="PF20597">
    <property type="entry name" value="pAdhesive_15"/>
    <property type="match status" value="1"/>
</dbReference>
<feature type="domain" description="DUF7507" evidence="3">
    <location>
        <begin position="279"/>
        <end position="368"/>
    </location>
</feature>
<dbReference type="NCBIfam" id="TIGR01451">
    <property type="entry name" value="B_ant_repeat"/>
    <property type="match status" value="13"/>
</dbReference>
<dbReference type="RefSeq" id="WP_208849275.1">
    <property type="nucleotide sequence ID" value="NZ_JAGGDJ010000019.1"/>
</dbReference>
<gene>
    <name evidence="4" type="ORF">I8J29_20020</name>
</gene>
<feature type="domain" description="DUF7507" evidence="3">
    <location>
        <begin position="892"/>
        <end position="980"/>
    </location>
</feature>
<feature type="domain" description="DUF7507" evidence="3">
    <location>
        <begin position="1302"/>
        <end position="1386"/>
    </location>
</feature>
<dbReference type="Proteomes" id="UP000670947">
    <property type="component" value="Unassembled WGS sequence"/>
</dbReference>
<feature type="domain" description="DUF11" evidence="1">
    <location>
        <begin position="1708"/>
        <end position="1809"/>
    </location>
</feature>
<protein>
    <submittedName>
        <fullName evidence="4">DUF11 domain-containing protein</fullName>
    </submittedName>
</protein>
<dbReference type="InterPro" id="IPR051172">
    <property type="entry name" value="Chlamydia_OmcB"/>
</dbReference>
<feature type="domain" description="DUF7507" evidence="3">
    <location>
        <begin position="689"/>
        <end position="743"/>
    </location>
</feature>
<evidence type="ECO:0000259" key="3">
    <source>
        <dbReference type="Pfam" id="PF24346"/>
    </source>
</evidence>
<dbReference type="PANTHER" id="PTHR34819:SF3">
    <property type="entry name" value="CELL SURFACE PROTEIN"/>
    <property type="match status" value="1"/>
</dbReference>
<dbReference type="InterPro" id="IPR026588">
    <property type="entry name" value="Choice_anch_A"/>
</dbReference>
<feature type="domain" description="Choice-of-anchor A" evidence="2">
    <location>
        <begin position="6"/>
        <end position="262"/>
    </location>
</feature>
<sequence>MACANLGVANDFNVFVLGNHTQSFVDAGGRVAVGGKATYRGYGIGSALNVSATRADLIVGGSMDIIGGTNFSGNSVIAPGGTIVNYTMTNNNGVLPQPQTGTPVDFAAAGQYLTCASASWGALAPTGTVSVAFGTITLTGTGPTLNIFSLNGANVAGSGVSLATANGINIVTPPGSTVLVNIAGNGVGFGSYAMFINGGQSSPSNGAVILWNFYQATSAFNLNLSIKGSVLAPLAVWSAVGFGNIDGTMAAQSFVNTTGSLEAHTIPFVGCLPEVACTPTLTIRKTVNGGASFAGTAGTPLTYVIQVINTGGGVLTNVQISDPLLGFSQTVPSLASGQEVDFTIQSQVQPGTPGSSYVNTAFVQSNQTPQQSGSVTITIQGFLDVSLIKTADRTSAAPGDTVQYTFTVVNPGGAALQNATLTDAALGLSLSFPSFVSGTIATVPYTIPANAVIGSTFVNTGVLNASNLASPVSAQASVLITETPSVLLTKTADRATALPGDTIQYTVTVSNDSQVTPVFNLRVTDPLLSLDQIIPQLNAQASSVFNGMYAVPPGTPAGTVITNTSVLQSSLGTQSATVQVTVAPLAAISIAKTPRRPAVAPGDTVIYDIVVTNTGNVPLTNVLVSDPALSFSTAIASLGIGAQSASEAFFTVPPGTAAGTKFFNTAFVLSDQTAPEEAGSEIIVAPVYSISIQKAASPTTAAPGATVNYTITVTNTSNAAITGVAVSDPTIGLQQTIGSMPANSLVVFEIPFTVPAGAAAGTVLNNIVSAVSDQTPVRTAAAQVTVAAAPAMTLAKTVSQAVANPGDTVDFTLVLTNTGNIALTNAVLVDSFLGINQFIPSLAVGQSFQLTAPYTVPASSAPGTIITNSAAAASNQTPAPIFATASVTVVGSPSIALTKTASTAGAVPGQTVTFTVSLTNASAIALTNVTIEDDFFGVVDQFPTLLPLETKVFTLDYAIPAGTPADTVFTNVAVARSDQTPEVSASAAVTVLPVPAIALTKTANVSMAAPGEMVIYTIVVTNTGNAPLHDVIVTDDNPPLDSLIPVLNQGVSATFVVPYIVPGTADPGSVIVDTATAVSAETSPVIANAGVLVAPLPSTSASIRKLVEPPAALPGEAVTYTIIVTNNTVVTLFNIHVVDPILGVDQTIASLDAGESIALLVPFVIPADAPAGIGFTNTATATVAGLSISASATVAILAEPVLALAKTPDTASALPGEAVNYTLIVTNAGNVPLTNVGLSDPQLGFATVIPALAAGESQSFVVPFVMPADPPGTIIANTASAVSGETPVPVQATAYVSVGAAATIAIAKTADPAQGAPGDVIAFTITITNTSAVTLTNVIVTDPLFGWFENVPSLPPGTSKTVVVRYAIPPLAPAGSTIVNEATVFSDQTLPASAEASVLVLAAPSLLLRKFQDNVVVNPGGMLIYTLELTNDGNSPLTGIRLIDPLVRLDETISLLQPQARLQLTAVFNVPADAPAGSRIVNVATASSDQTAPREAVTLIEVVGTYALQVAKTYLTPAALPGTPAAFRTEITNASNDALTNLFIEDPLVGLTGNVASLAPGGTIALESAYTVPEDAPVDSRIVNRIFVSSAETVVVSAESEVTVLPGPRLRLAKLFPSIGLPGQRVPVTLSVVNTGNLALHRVVLTDPILRLHVVTAVMQPDTVVTLNEFFVIPDDAVPGSAIVNRAEATSDETEPATASKELTVVGLLVEKSAEAAAAELKGTVGFVVNVVNPTRLPAHDVRVTDPLAPGTSLVAGSVTADGKPVPAASLNEGVPLGTLAPGASATVTFRVRIEKEQPNDALVNRAFAAFTFVTDMELRGTSASDPVSVEIYDNEE</sequence>